<proteinExistence type="predicted"/>
<keyword evidence="2" id="KW-1185">Reference proteome</keyword>
<dbReference type="AlphaFoldDB" id="A0A2T2YF92"/>
<reference evidence="1 2" key="1">
    <citation type="submission" date="2018-03" db="EMBL/GenBank/DDBJ databases">
        <title>Adhaeribacter sp. HMF7605 Genome sequencing and assembly.</title>
        <authorList>
            <person name="Kang H."/>
            <person name="Kang J."/>
            <person name="Cha I."/>
            <person name="Kim H."/>
            <person name="Joh K."/>
        </authorList>
    </citation>
    <scope>NUCLEOTIDE SEQUENCE [LARGE SCALE GENOMIC DNA]</scope>
    <source>
        <strain evidence="1 2">HMF7605</strain>
    </source>
</reference>
<evidence type="ECO:0000313" key="2">
    <source>
        <dbReference type="Proteomes" id="UP000240357"/>
    </source>
</evidence>
<protein>
    <submittedName>
        <fullName evidence="1">Uncharacterized protein</fullName>
    </submittedName>
</protein>
<name>A0A2T2YF92_9BACT</name>
<organism evidence="1 2">
    <name type="scientific">Adhaeribacter arboris</name>
    <dbReference type="NCBI Taxonomy" id="2072846"/>
    <lineage>
        <taxon>Bacteria</taxon>
        <taxon>Pseudomonadati</taxon>
        <taxon>Bacteroidota</taxon>
        <taxon>Cytophagia</taxon>
        <taxon>Cytophagales</taxon>
        <taxon>Hymenobacteraceae</taxon>
        <taxon>Adhaeribacter</taxon>
    </lineage>
</organism>
<comment type="caution">
    <text evidence="1">The sequence shown here is derived from an EMBL/GenBank/DDBJ whole genome shotgun (WGS) entry which is preliminary data.</text>
</comment>
<gene>
    <name evidence="1" type="ORF">AHMF7605_11915</name>
</gene>
<dbReference type="EMBL" id="PYFT01000001">
    <property type="protein sequence ID" value="PSR54177.1"/>
    <property type="molecule type" value="Genomic_DNA"/>
</dbReference>
<sequence length="66" mass="7474">MKIKIEMEDRDALEMVTMLTALTQHLEELGNTNNALAGGIEVLQHKIFNALLKQVPPDRVTEICKR</sequence>
<accession>A0A2T2YF92</accession>
<dbReference type="Proteomes" id="UP000240357">
    <property type="component" value="Unassembled WGS sequence"/>
</dbReference>
<evidence type="ECO:0000313" key="1">
    <source>
        <dbReference type="EMBL" id="PSR54177.1"/>
    </source>
</evidence>
<dbReference type="RefSeq" id="WP_106929594.1">
    <property type="nucleotide sequence ID" value="NZ_PYFT01000001.1"/>
</dbReference>